<reference evidence="2 4" key="1">
    <citation type="journal article" date="2020" name="Stud. Mycol.">
        <title>101 Dothideomycetes genomes: a test case for predicting lifestyles and emergence of pathogens.</title>
        <authorList>
            <person name="Haridas S."/>
            <person name="Albert R."/>
            <person name="Binder M."/>
            <person name="Bloem J."/>
            <person name="Labutti K."/>
            <person name="Salamov A."/>
            <person name="Andreopoulos B."/>
            <person name="Baker S."/>
            <person name="Barry K."/>
            <person name="Bills G."/>
            <person name="Bluhm B."/>
            <person name="Cannon C."/>
            <person name="Castanera R."/>
            <person name="Culley D."/>
            <person name="Daum C."/>
            <person name="Ezra D."/>
            <person name="Gonzalez J."/>
            <person name="Henrissat B."/>
            <person name="Kuo A."/>
            <person name="Liang C."/>
            <person name="Lipzen A."/>
            <person name="Lutzoni F."/>
            <person name="Magnuson J."/>
            <person name="Mondo S."/>
            <person name="Nolan M."/>
            <person name="Ohm R."/>
            <person name="Pangilinan J."/>
            <person name="Park H.-J."/>
            <person name="Ramirez L."/>
            <person name="Alfaro M."/>
            <person name="Sun H."/>
            <person name="Tritt A."/>
            <person name="Yoshinaga Y."/>
            <person name="Zwiers L.-H."/>
            <person name="Turgeon B."/>
            <person name="Goodwin S."/>
            <person name="Spatafora J."/>
            <person name="Crous P."/>
            <person name="Grigoriev I."/>
        </authorList>
    </citation>
    <scope>NUCLEOTIDE SEQUENCE</scope>
    <source>
        <strain evidence="2 4">CBS 304.34</strain>
    </source>
</reference>
<reference evidence="4" key="3">
    <citation type="submission" date="2025-04" db="UniProtKB">
        <authorList>
            <consortium name="RefSeq"/>
        </authorList>
    </citation>
    <scope>IDENTIFICATION</scope>
    <source>
        <strain evidence="4">CBS 304.34</strain>
    </source>
</reference>
<organism evidence="2">
    <name type="scientific">Mytilinidion resinicola</name>
    <dbReference type="NCBI Taxonomy" id="574789"/>
    <lineage>
        <taxon>Eukaryota</taxon>
        <taxon>Fungi</taxon>
        <taxon>Dikarya</taxon>
        <taxon>Ascomycota</taxon>
        <taxon>Pezizomycotina</taxon>
        <taxon>Dothideomycetes</taxon>
        <taxon>Pleosporomycetidae</taxon>
        <taxon>Mytilinidiales</taxon>
        <taxon>Mytilinidiaceae</taxon>
        <taxon>Mytilinidion</taxon>
    </lineage>
</organism>
<dbReference type="RefSeq" id="XP_033572542.1">
    <property type="nucleotide sequence ID" value="XM_033726695.1"/>
</dbReference>
<protein>
    <submittedName>
        <fullName evidence="2 4">Uncharacterized protein</fullName>
    </submittedName>
</protein>
<feature type="region of interest" description="Disordered" evidence="1">
    <location>
        <begin position="1"/>
        <end position="28"/>
    </location>
</feature>
<reference evidence="4" key="2">
    <citation type="submission" date="2020-04" db="EMBL/GenBank/DDBJ databases">
        <authorList>
            <consortium name="NCBI Genome Project"/>
        </authorList>
    </citation>
    <scope>NUCLEOTIDE SEQUENCE</scope>
    <source>
        <strain evidence="4">CBS 304.34</strain>
    </source>
</reference>
<gene>
    <name evidence="2 4" type="ORF">BDZ99DRAFT_540076</name>
</gene>
<name>A0A6A6YAI5_9PEZI</name>
<dbReference type="Proteomes" id="UP000504636">
    <property type="component" value="Unplaced"/>
</dbReference>
<feature type="region of interest" description="Disordered" evidence="1">
    <location>
        <begin position="96"/>
        <end position="115"/>
    </location>
</feature>
<evidence type="ECO:0000256" key="1">
    <source>
        <dbReference type="SAM" id="MobiDB-lite"/>
    </source>
</evidence>
<feature type="compositionally biased region" description="Gly residues" evidence="1">
    <location>
        <begin position="103"/>
        <end position="113"/>
    </location>
</feature>
<dbReference type="AlphaFoldDB" id="A0A6A6YAI5"/>
<evidence type="ECO:0000313" key="4">
    <source>
        <dbReference type="RefSeq" id="XP_033572542.1"/>
    </source>
</evidence>
<accession>A0A6A6YAI5</accession>
<proteinExistence type="predicted"/>
<evidence type="ECO:0000313" key="3">
    <source>
        <dbReference type="Proteomes" id="UP000504636"/>
    </source>
</evidence>
<evidence type="ECO:0000313" key="2">
    <source>
        <dbReference type="EMBL" id="KAF2805578.1"/>
    </source>
</evidence>
<sequence length="181" mass="19263">MGERDFRMLTRHNSKNLGPDKWPAPARGIIGNQTPISTRRRLGGGSACPLAGCGGCRDVGLVDSQLHCWGYNGTAAGQRGARVVYQHGTLQLASRRRDARCGDSGGNSGGLEGGARRLKASTHGVDAAAVGLLERPFRLSPTHVHDIWASAGANFRDNGAIRHCAWMQKVLAPRELEESGA</sequence>
<keyword evidence="3" id="KW-1185">Reference proteome</keyword>
<dbReference type="EMBL" id="MU003709">
    <property type="protein sequence ID" value="KAF2805578.1"/>
    <property type="molecule type" value="Genomic_DNA"/>
</dbReference>
<dbReference type="GeneID" id="54467588"/>